<comment type="caution">
    <text evidence="1">The sequence shown here is derived from an EMBL/GenBank/DDBJ whole genome shotgun (WGS) entry which is preliminary data.</text>
</comment>
<sequence>MKNNSIQQTASYITILLLGTVFFYFDAGLEVSLMYAVGFIIFSSVFGLLRKLFFKKNTGAGEYPLPEMDERIEKLSLKLYAQIFGLSHLIVAVILFVLYITNKNTMIRVEYVLYYVIGVLFFTMMFGLKIVKKLDQ</sequence>
<dbReference type="AlphaFoldDB" id="A0A1Y3MGC3"/>
<dbReference type="EMBL" id="MWPX01000005">
    <property type="protein sequence ID" value="OUM49479.1"/>
    <property type="molecule type" value="Genomic_DNA"/>
</dbReference>
<evidence type="ECO:0000313" key="1">
    <source>
        <dbReference type="EMBL" id="OUM49479.1"/>
    </source>
</evidence>
<evidence type="ECO:0000313" key="2">
    <source>
        <dbReference type="Proteomes" id="UP000195321"/>
    </source>
</evidence>
<dbReference type="RefSeq" id="WP_088093804.1">
    <property type="nucleotide sequence ID" value="NZ_JBALMA010000070.1"/>
</dbReference>
<dbReference type="Proteomes" id="UP000195321">
    <property type="component" value="Unassembled WGS sequence"/>
</dbReference>
<name>A0A1Y3MGC3_9BACI</name>
<reference evidence="1 2" key="1">
    <citation type="submission" date="2017-02" db="EMBL/GenBank/DDBJ databases">
        <title>Bacillus pseudomycoides isolate FSL K6-0042.</title>
        <authorList>
            <person name="Kovac J."/>
        </authorList>
    </citation>
    <scope>NUCLEOTIDE SEQUENCE [LARGE SCALE GENOMIC DNA]</scope>
    <source>
        <strain evidence="1 2">FSL K6-0042</strain>
    </source>
</reference>
<protein>
    <submittedName>
        <fullName evidence="1">Uncharacterized protein</fullName>
    </submittedName>
</protein>
<gene>
    <name evidence="1" type="ORF">BW425_06760</name>
</gene>
<organism evidence="1 2">
    <name type="scientific">Bacillus pseudomycoides</name>
    <dbReference type="NCBI Taxonomy" id="64104"/>
    <lineage>
        <taxon>Bacteria</taxon>
        <taxon>Bacillati</taxon>
        <taxon>Bacillota</taxon>
        <taxon>Bacilli</taxon>
        <taxon>Bacillales</taxon>
        <taxon>Bacillaceae</taxon>
        <taxon>Bacillus</taxon>
        <taxon>Bacillus cereus group</taxon>
    </lineage>
</organism>
<accession>A0A1Y3MGC3</accession>
<proteinExistence type="predicted"/>